<dbReference type="GO" id="GO:0005524">
    <property type="term" value="F:ATP binding"/>
    <property type="evidence" value="ECO:0007669"/>
    <property type="project" value="UniProtKB-KW"/>
</dbReference>
<dbReference type="KEGG" id="mefw:F1737_01515"/>
<dbReference type="PROSITE" id="PS51732">
    <property type="entry name" value="ASN_GLN_ASE_3"/>
    <property type="match status" value="1"/>
</dbReference>
<keyword evidence="13" id="KW-1185">Reference proteome</keyword>
<dbReference type="CDD" id="cd08962">
    <property type="entry name" value="GatD"/>
    <property type="match status" value="1"/>
</dbReference>
<evidence type="ECO:0000259" key="9">
    <source>
        <dbReference type="Pfam" id="PF00710"/>
    </source>
</evidence>
<evidence type="ECO:0000259" key="10">
    <source>
        <dbReference type="Pfam" id="PF17763"/>
    </source>
</evidence>
<proteinExistence type="inferred from homology"/>
<dbReference type="InterPro" id="IPR027474">
    <property type="entry name" value="L-asparaginase_N"/>
</dbReference>
<evidence type="ECO:0000259" key="11">
    <source>
        <dbReference type="Pfam" id="PF18195"/>
    </source>
</evidence>
<evidence type="ECO:0000256" key="2">
    <source>
        <dbReference type="ARBA" id="ARBA00022741"/>
    </source>
</evidence>
<dbReference type="PROSITE" id="PS00917">
    <property type="entry name" value="ASN_GLN_ASE_2"/>
    <property type="match status" value="1"/>
</dbReference>
<dbReference type="NCBIfam" id="NF003217">
    <property type="entry name" value="PRK04183.1"/>
    <property type="match status" value="1"/>
</dbReference>
<evidence type="ECO:0000256" key="6">
    <source>
        <dbReference type="PROSITE-ProRule" id="PRU10099"/>
    </source>
</evidence>
<evidence type="ECO:0000256" key="4">
    <source>
        <dbReference type="ARBA" id="ARBA00022917"/>
    </source>
</evidence>
<reference evidence="12 13" key="1">
    <citation type="submission" date="2019-09" db="EMBL/GenBank/DDBJ databases">
        <title>The complete genome of Methanoplanus sp. FWC-SCC4.</title>
        <authorList>
            <person name="Chen S.-C."/>
            <person name="Zhou Y.-Z."/>
            <person name="Lai M.-C."/>
        </authorList>
    </citation>
    <scope>NUCLEOTIDE SEQUENCE [LARGE SCALE GENOMIC DNA]</scope>
    <source>
        <strain evidence="12 13">FWC-SCC4</strain>
    </source>
</reference>
<dbReference type="NCBIfam" id="TIGR02153">
    <property type="entry name" value="gatD_arch"/>
    <property type="match status" value="1"/>
</dbReference>
<dbReference type="PANTHER" id="PTHR11707">
    <property type="entry name" value="L-ASPARAGINASE"/>
    <property type="match status" value="1"/>
</dbReference>
<dbReference type="InterPro" id="IPR006033">
    <property type="entry name" value="AsnA_fam"/>
</dbReference>
<evidence type="ECO:0000256" key="8">
    <source>
        <dbReference type="RuleBase" id="RU004457"/>
    </source>
</evidence>
<evidence type="ECO:0000256" key="5">
    <source>
        <dbReference type="HAMAP-Rule" id="MF_00586"/>
    </source>
</evidence>
<comment type="catalytic activity">
    <reaction evidence="5 8">
        <text>L-glutamyl-tRNA(Gln) + L-glutamine + ATP + H2O = L-glutaminyl-tRNA(Gln) + L-glutamate + ADP + phosphate + H(+)</text>
        <dbReference type="Rhea" id="RHEA:17521"/>
        <dbReference type="Rhea" id="RHEA-COMP:9681"/>
        <dbReference type="Rhea" id="RHEA-COMP:9684"/>
        <dbReference type="ChEBI" id="CHEBI:15377"/>
        <dbReference type="ChEBI" id="CHEBI:15378"/>
        <dbReference type="ChEBI" id="CHEBI:29985"/>
        <dbReference type="ChEBI" id="CHEBI:30616"/>
        <dbReference type="ChEBI" id="CHEBI:43474"/>
        <dbReference type="ChEBI" id="CHEBI:58359"/>
        <dbReference type="ChEBI" id="CHEBI:78520"/>
        <dbReference type="ChEBI" id="CHEBI:78521"/>
        <dbReference type="ChEBI" id="CHEBI:456216"/>
    </reaction>
</comment>
<evidence type="ECO:0000256" key="3">
    <source>
        <dbReference type="ARBA" id="ARBA00022840"/>
    </source>
</evidence>
<dbReference type="EC" id="6.3.5.-" evidence="5 8"/>
<dbReference type="Proteomes" id="UP001301797">
    <property type="component" value="Chromosome"/>
</dbReference>
<dbReference type="InterPro" id="IPR040918">
    <property type="entry name" value="GatD_N"/>
</dbReference>
<protein>
    <recommendedName>
        <fullName evidence="5 8">Glutamyl-tRNA(Gln) amidotransferase subunit D</fullName>
        <shortName evidence="5">Glu-ADT subunit D</shortName>
        <ecNumber evidence="5 8">6.3.5.-</ecNumber>
    </recommendedName>
</protein>
<dbReference type="GeneID" id="85228806"/>
<evidence type="ECO:0000313" key="13">
    <source>
        <dbReference type="Proteomes" id="UP001301797"/>
    </source>
</evidence>
<dbReference type="PANTHER" id="PTHR11707:SF28">
    <property type="entry name" value="60 KDA LYSOPHOSPHOLIPASE"/>
    <property type="match status" value="1"/>
</dbReference>
<dbReference type="GO" id="GO:0004067">
    <property type="term" value="F:asparaginase activity"/>
    <property type="evidence" value="ECO:0007669"/>
    <property type="project" value="UniProtKB-UniRule"/>
</dbReference>
<feature type="active site" evidence="5 7">
    <location>
        <position position="154"/>
    </location>
</feature>
<comment type="subunit">
    <text evidence="5 8">Heterodimer of GatD and GatE.</text>
</comment>
<dbReference type="InterPro" id="IPR037222">
    <property type="entry name" value="GatD_N_sf"/>
</dbReference>
<dbReference type="PROSITE" id="PS00144">
    <property type="entry name" value="ASN_GLN_ASE_1"/>
    <property type="match status" value="1"/>
</dbReference>
<dbReference type="InterPro" id="IPR036152">
    <property type="entry name" value="Asp/glu_Ase-like_sf"/>
</dbReference>
<dbReference type="EMBL" id="CP043875">
    <property type="protein sequence ID" value="WOF15448.1"/>
    <property type="molecule type" value="Genomic_DNA"/>
</dbReference>
<dbReference type="AlphaFoldDB" id="A0AA97I2B6"/>
<feature type="domain" description="L-asparaginase N-terminal" evidence="9">
    <location>
        <begin position="69"/>
        <end position="258"/>
    </location>
</feature>
<evidence type="ECO:0000256" key="7">
    <source>
        <dbReference type="PROSITE-ProRule" id="PRU10100"/>
    </source>
</evidence>
<dbReference type="InterPro" id="IPR040919">
    <property type="entry name" value="Asparaginase_C"/>
</dbReference>
<dbReference type="HAMAP" id="MF_00586">
    <property type="entry name" value="GatD"/>
    <property type="match status" value="1"/>
</dbReference>
<dbReference type="Gene3D" id="2.30.30.520">
    <property type="match status" value="1"/>
</dbReference>
<comment type="similarity">
    <text evidence="5 8">Belongs to the asparaginase 1 family. GatD subfamily.</text>
</comment>
<keyword evidence="3 5" id="KW-0067">ATP-binding</keyword>
<dbReference type="PIRSF" id="PIRSF500175">
    <property type="entry name" value="Glu_ADT_D"/>
    <property type="match status" value="1"/>
</dbReference>
<evidence type="ECO:0000313" key="12">
    <source>
        <dbReference type="EMBL" id="WOF15448.1"/>
    </source>
</evidence>
<dbReference type="GO" id="GO:0006412">
    <property type="term" value="P:translation"/>
    <property type="evidence" value="ECO:0007669"/>
    <property type="project" value="UniProtKB-UniRule"/>
</dbReference>
<dbReference type="Gene3D" id="3.40.50.1170">
    <property type="entry name" value="L-asparaginase, N-terminal domain"/>
    <property type="match status" value="1"/>
</dbReference>
<keyword evidence="4 5" id="KW-0648">Protein biosynthesis</keyword>
<name>A0AA97I2B6_9EURY</name>
<keyword evidence="2 5" id="KW-0547">Nucleotide-binding</keyword>
<dbReference type="InterPro" id="IPR027473">
    <property type="entry name" value="L-asparaginase_C"/>
</dbReference>
<dbReference type="Pfam" id="PF00710">
    <property type="entry name" value="Asparaginase"/>
    <property type="match status" value="1"/>
</dbReference>
<feature type="active site" evidence="5 6">
    <location>
        <position position="78"/>
    </location>
</feature>
<dbReference type="InterPro" id="IPR011878">
    <property type="entry name" value="GatD"/>
</dbReference>
<dbReference type="InterPro" id="IPR020827">
    <property type="entry name" value="Asparaginase/glutaminase_AS1"/>
</dbReference>
<dbReference type="InterPro" id="IPR027475">
    <property type="entry name" value="Asparaginase/glutaminase_AS2"/>
</dbReference>
<feature type="active site" evidence="5">
    <location>
        <position position="155"/>
    </location>
</feature>
<dbReference type="Pfam" id="PF18195">
    <property type="entry name" value="GatD_N"/>
    <property type="match status" value="1"/>
</dbReference>
<comment type="function">
    <text evidence="5 8">Allows the formation of correctly charged Gln-tRNA(Gln) through the transamidation of misacylated Glu-tRNA(Gln) in organisms which lack glutaminyl-tRNA synthetase. The reaction takes place in the presence of glutamine and ATP through an activated gamma-phospho-Glu-tRNA(Gln). The GatDE system is specific for glutamate and does not act on aspartate.</text>
</comment>
<keyword evidence="1 5" id="KW-0436">Ligase</keyword>
<feature type="domain" description="Asparaginase/glutaminase C-terminal" evidence="10">
    <location>
        <begin position="281"/>
        <end position="392"/>
    </location>
</feature>
<dbReference type="Gene3D" id="3.40.50.40">
    <property type="match status" value="1"/>
</dbReference>
<dbReference type="Pfam" id="PF17763">
    <property type="entry name" value="Asparaginase_C"/>
    <property type="match status" value="1"/>
</dbReference>
<accession>A0AA97I2B6</accession>
<gene>
    <name evidence="5 12" type="primary">gatD</name>
    <name evidence="12" type="ORF">F1737_01515</name>
</gene>
<sequence>MNSGDKVFCTYADTRLKGTYITERDGKAVIKLDSGYNIGVEPALVEKSESVPAKHPEPKKIEQNEKLSKLSIISTGGTIASKIDYRTGAVTSQFEADDIIRAIPGLKDIAFFNAHVPATILSENMTPTIWRTLAKTIYDEINSGVEGIIVTHGTDTLAYSAAAMSFMVETPVPVIFVGSQRSADRPSSDNVMNGMCSAAAAKSDLGEVAVVMHATTNDDTCAIHRGTRVRKMHTSRRDAFRSVNTPPLGKVDYPSLDVKLDSHAVRRGTNEPVLNDKLEEKVGLIYFYPGMAPEIIRAHDRYKGLIIAGTGLGHTSSACIDSIRELCENGTEIVMTSQCLNGRVCDRVYDTGRDLLAAGIIEGEDMLPEAAFVKLMWVLGQENDHDRIKELMQTNLRGETGGCTPHGL</sequence>
<dbReference type="GO" id="GO:0050567">
    <property type="term" value="F:glutaminyl-tRNA synthase (glutamine-hydrolyzing) activity"/>
    <property type="evidence" value="ECO:0007669"/>
    <property type="project" value="UniProtKB-UniRule"/>
</dbReference>
<dbReference type="GO" id="GO:0006450">
    <property type="term" value="P:regulation of translational fidelity"/>
    <property type="evidence" value="ECO:0007669"/>
    <property type="project" value="InterPro"/>
</dbReference>
<dbReference type="SUPFAM" id="SSF53774">
    <property type="entry name" value="Glutaminase/Asparaginase"/>
    <property type="match status" value="1"/>
</dbReference>
<dbReference type="SUPFAM" id="SSF141300">
    <property type="entry name" value="GatD N-terminal domain-like"/>
    <property type="match status" value="1"/>
</dbReference>
<dbReference type="NCBIfam" id="TIGR00519">
    <property type="entry name" value="asnASE_I"/>
    <property type="match status" value="1"/>
</dbReference>
<dbReference type="PIRSF" id="PIRSF001220">
    <property type="entry name" value="L-ASNase_gatD"/>
    <property type="match status" value="1"/>
</dbReference>
<evidence type="ECO:0000256" key="1">
    <source>
        <dbReference type="ARBA" id="ARBA00022598"/>
    </source>
</evidence>
<dbReference type="InterPro" id="IPR037152">
    <property type="entry name" value="L-asparaginase_N_sf"/>
</dbReference>
<dbReference type="SMART" id="SM00870">
    <property type="entry name" value="Asparaginase"/>
    <property type="match status" value="1"/>
</dbReference>
<feature type="domain" description="GatD N-terminal" evidence="11">
    <location>
        <begin position="2"/>
        <end position="42"/>
    </location>
</feature>
<dbReference type="PRINTS" id="PR00139">
    <property type="entry name" value="ASNGLNASE"/>
</dbReference>
<organism evidence="12 13">
    <name type="scientific">Methanochimaera problematica</name>
    <dbReference type="NCBI Taxonomy" id="2609417"/>
    <lineage>
        <taxon>Archaea</taxon>
        <taxon>Methanobacteriati</taxon>
        <taxon>Methanobacteriota</taxon>
        <taxon>Stenosarchaea group</taxon>
        <taxon>Methanomicrobia</taxon>
        <taxon>Methanomicrobiales</taxon>
        <taxon>Methanomicrobiaceae</taxon>
        <taxon>Methanochimaera</taxon>
    </lineage>
</organism>
<dbReference type="RefSeq" id="WP_317137018.1">
    <property type="nucleotide sequence ID" value="NZ_CP043875.1"/>
</dbReference>
<dbReference type="GO" id="GO:0006520">
    <property type="term" value="P:amino acid metabolic process"/>
    <property type="evidence" value="ECO:0007669"/>
    <property type="project" value="InterPro"/>
</dbReference>
<feature type="active site" evidence="5">
    <location>
        <position position="231"/>
    </location>
</feature>
<dbReference type="InterPro" id="IPR006034">
    <property type="entry name" value="Asparaginase/glutaminase-like"/>
</dbReference>